<accession>A0A423XDI9</accession>
<keyword evidence="11" id="KW-1185">Reference proteome</keyword>
<dbReference type="Gene3D" id="1.20.1250.20">
    <property type="entry name" value="MFS general substrate transporter like domains"/>
    <property type="match status" value="1"/>
</dbReference>
<feature type="transmembrane region" description="Helical" evidence="8">
    <location>
        <begin position="186"/>
        <end position="208"/>
    </location>
</feature>
<evidence type="ECO:0000256" key="6">
    <source>
        <dbReference type="ARBA" id="ARBA00023242"/>
    </source>
</evidence>
<keyword evidence="3 8" id="KW-0812">Transmembrane</keyword>
<dbReference type="GO" id="GO:0022857">
    <property type="term" value="F:transmembrane transporter activity"/>
    <property type="evidence" value="ECO:0007669"/>
    <property type="project" value="InterPro"/>
</dbReference>
<feature type="transmembrane region" description="Helical" evidence="8">
    <location>
        <begin position="84"/>
        <end position="102"/>
    </location>
</feature>
<feature type="transmembrane region" description="Helical" evidence="8">
    <location>
        <begin position="472"/>
        <end position="495"/>
    </location>
</feature>
<dbReference type="InterPro" id="IPR007219">
    <property type="entry name" value="XnlR_reg_dom"/>
</dbReference>
<dbReference type="PANTHER" id="PTHR23504">
    <property type="entry name" value="MAJOR FACILITATOR SUPERFAMILY DOMAIN-CONTAINING PROTEIN 10"/>
    <property type="match status" value="1"/>
</dbReference>
<dbReference type="Proteomes" id="UP000285146">
    <property type="component" value="Unassembled WGS sequence"/>
</dbReference>
<dbReference type="PANTHER" id="PTHR23504:SF8">
    <property type="entry name" value="TRANSPORTER, PUTATIVE (AFU_ORTHOLOGUE AFUA_1G03730)-RELATED"/>
    <property type="match status" value="1"/>
</dbReference>
<comment type="caution">
    <text evidence="10">The sequence shown here is derived from an EMBL/GenBank/DDBJ whole genome shotgun (WGS) entry which is preliminary data.</text>
</comment>
<feature type="transmembrane region" description="Helical" evidence="8">
    <location>
        <begin position="343"/>
        <end position="363"/>
    </location>
</feature>
<dbReference type="SUPFAM" id="SSF103473">
    <property type="entry name" value="MFS general substrate transporter"/>
    <property type="match status" value="1"/>
</dbReference>
<dbReference type="SMART" id="SM00906">
    <property type="entry name" value="Fungal_trans"/>
    <property type="match status" value="1"/>
</dbReference>
<feature type="domain" description="Major facilitator superfamily (MFS) profile" evidence="9">
    <location>
        <begin position="14"/>
        <end position="499"/>
    </location>
</feature>
<proteinExistence type="predicted"/>
<evidence type="ECO:0000256" key="3">
    <source>
        <dbReference type="ARBA" id="ARBA00022692"/>
    </source>
</evidence>
<evidence type="ECO:0000313" key="10">
    <source>
        <dbReference type="EMBL" id="ROW14157.1"/>
    </source>
</evidence>
<dbReference type="OrthoDB" id="10262656at2759"/>
<dbReference type="Pfam" id="PF04082">
    <property type="entry name" value="Fungal_trans"/>
    <property type="match status" value="1"/>
</dbReference>
<feature type="region of interest" description="Disordered" evidence="7">
    <location>
        <begin position="763"/>
        <end position="799"/>
    </location>
</feature>
<dbReference type="Pfam" id="PF07690">
    <property type="entry name" value="MFS_1"/>
    <property type="match status" value="2"/>
</dbReference>
<feature type="region of interest" description="Disordered" evidence="7">
    <location>
        <begin position="497"/>
        <end position="542"/>
    </location>
</feature>
<evidence type="ECO:0000259" key="9">
    <source>
        <dbReference type="PROSITE" id="PS50850"/>
    </source>
</evidence>
<name>A0A423XDI9_9PEZI</name>
<dbReference type="GO" id="GO:0016020">
    <property type="term" value="C:membrane"/>
    <property type="evidence" value="ECO:0007669"/>
    <property type="project" value="UniProtKB-SubCell"/>
</dbReference>
<dbReference type="CDD" id="cd17330">
    <property type="entry name" value="MFS_SLC46_TetA_like"/>
    <property type="match status" value="1"/>
</dbReference>
<evidence type="ECO:0000256" key="5">
    <source>
        <dbReference type="ARBA" id="ARBA00023136"/>
    </source>
</evidence>
<evidence type="ECO:0000256" key="8">
    <source>
        <dbReference type="SAM" id="Phobius"/>
    </source>
</evidence>
<keyword evidence="2" id="KW-0813">Transport</keyword>
<dbReference type="EMBL" id="LKEB01000015">
    <property type="protein sequence ID" value="ROW14157.1"/>
    <property type="molecule type" value="Genomic_DNA"/>
</dbReference>
<evidence type="ECO:0000256" key="4">
    <source>
        <dbReference type="ARBA" id="ARBA00022989"/>
    </source>
</evidence>
<sequence>MSPKEHGAKLPVKQLAILAVARFAEPLALTSVFPYLPEMIKSFGVPENNVARWAGMVGSTFSIAQSAFAVPWGRLSDKIGRKPTILIGLCSTMVCFIIWGTASSLAMAIAVRFMMGAGNGNVGILRTMVAEMVPQKEFQPRAFSLMPLVWSVGSVFGPSFGGFFAQPAKQYPGLFGNSWLLNKYPFLLPNLMACIFYFISIIIAILFLHETLETKRHEKDWGLVLGEKVSGLFHKKSHPHYYHEHHQRPSFIDDAEASAPLLTKPSAVTRTKSEKAEAPPTMKEIFTPQVTIHIIAYTFLALHSVAFDQLLPVFLNFPRQVPDEHNTHLPFHFSGGFGLNSNHIGTILTFYGLACGVIQFFLFPPICARYGALNCFKAGTVIFPVVYVLLPFTALVQNTRLQFATLMCILLVKGFAVIVAFPCITILLTNSAPSVRILGTLNGFATTFSGLGRALGPSITGTTFSWGVKRGYVIPAFLFLALVSVVQAVPTWMIVEGDGPSREEETDEETLGARGSSRPGTVVVGESSCSSPGDLAVGGTASPSGGAWTGNGHAVRPLGRVNFPALLFLDSDVYKLAGLKMPKPNVDIPMSVLEILAPPNVIEDAAGSYFDTIHRWFPFISRKRMNLGLSLHDSGPDLALLFLTIKLITTTPDPSLPSAADAHLYTTSKSFLALLESAGTLSIPYLQALTLVTLYELGHAIYPAAWMTSGAAVRYAAMLGLPSYQESCRVLGQCATWTEAEERRRAWWAAHVLDRAVSIGSRRPFAGGADPPPGTDLLPAGDRAWDEGDMSGSLQRPVGHPVGERGVVGPFARLAQAAVLISKAMAHCRRATTRYARSKGRGDEEPYDIKEATDVIMELKALCDAISADMADGGGLGSEAYLALAPSRCLTWSASVMVLDLYSCPGHMRPGAGTGADEAQTEGELAMQVEAIDGLVAAGETARAFAGEWKESGRPEVRRGMDEMRAALARLAPRWRLAGEYLEIGKQHEVTNILGARTNGT</sequence>
<dbReference type="InterPro" id="IPR036259">
    <property type="entry name" value="MFS_trans_sf"/>
</dbReference>
<feature type="transmembrane region" description="Helical" evidence="8">
    <location>
        <begin position="12"/>
        <end position="33"/>
    </location>
</feature>
<dbReference type="GO" id="GO:0008270">
    <property type="term" value="F:zinc ion binding"/>
    <property type="evidence" value="ECO:0007669"/>
    <property type="project" value="InterPro"/>
</dbReference>
<dbReference type="AlphaFoldDB" id="A0A423XDI9"/>
<feature type="transmembrane region" description="Helical" evidence="8">
    <location>
        <begin position="403"/>
        <end position="428"/>
    </location>
</feature>
<feature type="transmembrane region" description="Helical" evidence="8">
    <location>
        <begin position="53"/>
        <end position="72"/>
    </location>
</feature>
<reference evidence="10 11" key="1">
    <citation type="submission" date="2015-09" db="EMBL/GenBank/DDBJ databases">
        <title>Host preference determinants of Valsa canker pathogens revealed by comparative genomics.</title>
        <authorList>
            <person name="Yin Z."/>
            <person name="Huang L."/>
        </authorList>
    </citation>
    <scope>NUCLEOTIDE SEQUENCE [LARGE SCALE GENOMIC DNA]</scope>
    <source>
        <strain evidence="10 11">SXYLt</strain>
    </source>
</reference>
<evidence type="ECO:0000256" key="1">
    <source>
        <dbReference type="ARBA" id="ARBA00004141"/>
    </source>
</evidence>
<gene>
    <name evidence="10" type="ORF">VPNG_04198</name>
</gene>
<feature type="transmembrane region" description="Helical" evidence="8">
    <location>
        <begin position="375"/>
        <end position="397"/>
    </location>
</feature>
<comment type="subcellular location">
    <subcellularLocation>
        <location evidence="1">Membrane</location>
        <topology evidence="1">Multi-pass membrane protein</topology>
    </subcellularLocation>
</comment>
<organism evidence="10 11">
    <name type="scientific">Cytospora leucostoma</name>
    <dbReference type="NCBI Taxonomy" id="1230097"/>
    <lineage>
        <taxon>Eukaryota</taxon>
        <taxon>Fungi</taxon>
        <taxon>Dikarya</taxon>
        <taxon>Ascomycota</taxon>
        <taxon>Pezizomycotina</taxon>
        <taxon>Sordariomycetes</taxon>
        <taxon>Sordariomycetidae</taxon>
        <taxon>Diaporthales</taxon>
        <taxon>Cytosporaceae</taxon>
        <taxon>Cytospora</taxon>
    </lineage>
</organism>
<keyword evidence="5 8" id="KW-0472">Membrane</keyword>
<dbReference type="GO" id="GO:0006351">
    <property type="term" value="P:DNA-templated transcription"/>
    <property type="evidence" value="ECO:0007669"/>
    <property type="project" value="InterPro"/>
</dbReference>
<dbReference type="InterPro" id="IPR011701">
    <property type="entry name" value="MFS"/>
</dbReference>
<keyword evidence="6" id="KW-0539">Nucleus</keyword>
<feature type="transmembrane region" description="Helical" evidence="8">
    <location>
        <begin position="290"/>
        <end position="307"/>
    </location>
</feature>
<feature type="transmembrane region" description="Helical" evidence="8">
    <location>
        <begin position="142"/>
        <end position="166"/>
    </location>
</feature>
<evidence type="ECO:0000256" key="2">
    <source>
        <dbReference type="ARBA" id="ARBA00022448"/>
    </source>
</evidence>
<dbReference type="PROSITE" id="PS50850">
    <property type="entry name" value="MFS"/>
    <property type="match status" value="1"/>
</dbReference>
<evidence type="ECO:0000313" key="11">
    <source>
        <dbReference type="Proteomes" id="UP000285146"/>
    </source>
</evidence>
<keyword evidence="4 8" id="KW-1133">Transmembrane helix</keyword>
<dbReference type="InParanoid" id="A0A423XDI9"/>
<protein>
    <recommendedName>
        <fullName evidence="9">Major facilitator superfamily (MFS) profile domain-containing protein</fullName>
    </recommendedName>
</protein>
<dbReference type="InterPro" id="IPR020846">
    <property type="entry name" value="MFS_dom"/>
</dbReference>
<dbReference type="CDD" id="cd12148">
    <property type="entry name" value="fungal_TF_MHR"/>
    <property type="match status" value="1"/>
</dbReference>
<evidence type="ECO:0000256" key="7">
    <source>
        <dbReference type="SAM" id="MobiDB-lite"/>
    </source>
</evidence>
<dbReference type="GO" id="GO:0003677">
    <property type="term" value="F:DNA binding"/>
    <property type="evidence" value="ECO:0007669"/>
    <property type="project" value="InterPro"/>
</dbReference>